<keyword evidence="2" id="KW-0238">DNA-binding</keyword>
<protein>
    <recommendedName>
        <fullName evidence="4">Trehalose operon repressor</fullName>
    </recommendedName>
</protein>
<evidence type="ECO:0000313" key="6">
    <source>
        <dbReference type="EMBL" id="HJG29192.1"/>
    </source>
</evidence>
<dbReference type="InterPro" id="IPR036390">
    <property type="entry name" value="WH_DNA-bd_sf"/>
</dbReference>
<dbReference type="GO" id="GO:0003700">
    <property type="term" value="F:DNA-binding transcription factor activity"/>
    <property type="evidence" value="ECO:0007669"/>
    <property type="project" value="UniProtKB-UniRule"/>
</dbReference>
<dbReference type="InterPro" id="IPR012770">
    <property type="entry name" value="TreR"/>
</dbReference>
<dbReference type="GO" id="GO:0003677">
    <property type="term" value="F:DNA binding"/>
    <property type="evidence" value="ECO:0007669"/>
    <property type="project" value="UniProtKB-UniRule"/>
</dbReference>
<keyword evidence="3" id="KW-0804">Transcription</keyword>
<dbReference type="PANTHER" id="PTHR44846:SF12">
    <property type="entry name" value="HTH-TYPE TRANSCRIPTIONAL REGULATOR TRER"/>
    <property type="match status" value="1"/>
</dbReference>
<organism evidence="6 7">
    <name type="scientific">Subdoligranulum variabile</name>
    <dbReference type="NCBI Taxonomy" id="214851"/>
    <lineage>
        <taxon>Bacteria</taxon>
        <taxon>Bacillati</taxon>
        <taxon>Bacillota</taxon>
        <taxon>Clostridia</taxon>
        <taxon>Eubacteriales</taxon>
        <taxon>Oscillospiraceae</taxon>
        <taxon>Subdoligranulum</taxon>
    </lineage>
</organism>
<evidence type="ECO:0000256" key="1">
    <source>
        <dbReference type="ARBA" id="ARBA00023015"/>
    </source>
</evidence>
<dbReference type="SMART" id="SM00866">
    <property type="entry name" value="UTRA"/>
    <property type="match status" value="1"/>
</dbReference>
<dbReference type="CDD" id="cd07377">
    <property type="entry name" value="WHTH_GntR"/>
    <property type="match status" value="1"/>
</dbReference>
<reference evidence="6" key="1">
    <citation type="journal article" date="2021" name="PeerJ">
        <title>Extensive microbial diversity within the chicken gut microbiome revealed by metagenomics and culture.</title>
        <authorList>
            <person name="Gilroy R."/>
            <person name="Ravi A."/>
            <person name="Getino M."/>
            <person name="Pursley I."/>
            <person name="Horton D.L."/>
            <person name="Alikhan N.F."/>
            <person name="Baker D."/>
            <person name="Gharbi K."/>
            <person name="Hall N."/>
            <person name="Watson M."/>
            <person name="Adriaenssens E.M."/>
            <person name="Foster-Nyarko E."/>
            <person name="Jarju S."/>
            <person name="Secka A."/>
            <person name="Antonio M."/>
            <person name="Oren A."/>
            <person name="Chaudhuri R.R."/>
            <person name="La Ragione R."/>
            <person name="Hildebrand F."/>
            <person name="Pallen M.J."/>
        </authorList>
    </citation>
    <scope>NUCLEOTIDE SEQUENCE</scope>
    <source>
        <strain evidence="6">ChiBcec21-2208</strain>
    </source>
</reference>
<comment type="caution">
    <text evidence="6">The sequence shown here is derived from an EMBL/GenBank/DDBJ whole genome shotgun (WGS) entry which is preliminary data.</text>
</comment>
<dbReference type="Gene3D" id="1.10.10.10">
    <property type="entry name" value="Winged helix-like DNA-binding domain superfamily/Winged helix DNA-binding domain"/>
    <property type="match status" value="1"/>
</dbReference>
<dbReference type="Proteomes" id="UP000782880">
    <property type="component" value="Unassembled WGS sequence"/>
</dbReference>
<evidence type="ECO:0000256" key="3">
    <source>
        <dbReference type="ARBA" id="ARBA00023163"/>
    </source>
</evidence>
<dbReference type="InterPro" id="IPR028978">
    <property type="entry name" value="Chorismate_lyase_/UTRA_dom_sf"/>
</dbReference>
<gene>
    <name evidence="6" type="primary">treR</name>
    <name evidence="6" type="ORF">K8V20_11190</name>
</gene>
<name>A0A921ILQ7_9FIRM</name>
<proteinExistence type="predicted"/>
<dbReference type="SMART" id="SM00345">
    <property type="entry name" value="HTH_GNTR"/>
    <property type="match status" value="1"/>
</dbReference>
<dbReference type="SUPFAM" id="SSF46785">
    <property type="entry name" value="Winged helix' DNA-binding domain"/>
    <property type="match status" value="1"/>
</dbReference>
<evidence type="ECO:0000259" key="5">
    <source>
        <dbReference type="PROSITE" id="PS50949"/>
    </source>
</evidence>
<evidence type="ECO:0000256" key="4">
    <source>
        <dbReference type="NCBIfam" id="TIGR02404"/>
    </source>
</evidence>
<dbReference type="Gene3D" id="3.40.1410.10">
    <property type="entry name" value="Chorismate lyase-like"/>
    <property type="match status" value="1"/>
</dbReference>
<dbReference type="InterPro" id="IPR036388">
    <property type="entry name" value="WH-like_DNA-bd_sf"/>
</dbReference>
<dbReference type="SUPFAM" id="SSF64288">
    <property type="entry name" value="Chorismate lyase-like"/>
    <property type="match status" value="1"/>
</dbReference>
<accession>A0A921ILQ7</accession>
<dbReference type="InterPro" id="IPR000524">
    <property type="entry name" value="Tscrpt_reg_HTH_GntR"/>
</dbReference>
<feature type="domain" description="HTH gntR-type" evidence="5">
    <location>
        <begin position="3"/>
        <end position="71"/>
    </location>
</feature>
<sequence length="240" mass="27327">MPKAKFEGIYRSLKKKIEAQDYPYQSLLPSENTLIRAYDCSRNTVRRALGELIDDGYVQPIQGKGVRVIFQPVGKTTFIIGGIETFQETAHRNHLQAVTRVTRFESIVADEQLAARSGFAPGDALWAVERVRYLDGKALILDINYFLQDLVPGLTADIAARSIYEYIENVLGMQIVTSKRKMTVEHATTHDDRWLDLDGYDCVAVVTNQTFNADGLMFEYTQSRHQPDYFCFQDTATRKK</sequence>
<reference evidence="6" key="2">
    <citation type="submission" date="2021-09" db="EMBL/GenBank/DDBJ databases">
        <authorList>
            <person name="Gilroy R."/>
        </authorList>
    </citation>
    <scope>NUCLEOTIDE SEQUENCE</scope>
    <source>
        <strain evidence="6">ChiBcec21-2208</strain>
    </source>
</reference>
<dbReference type="Pfam" id="PF00392">
    <property type="entry name" value="GntR"/>
    <property type="match status" value="1"/>
</dbReference>
<evidence type="ECO:0000256" key="2">
    <source>
        <dbReference type="ARBA" id="ARBA00023125"/>
    </source>
</evidence>
<dbReference type="PROSITE" id="PS50949">
    <property type="entry name" value="HTH_GNTR"/>
    <property type="match status" value="1"/>
</dbReference>
<dbReference type="Pfam" id="PF07702">
    <property type="entry name" value="UTRA"/>
    <property type="match status" value="1"/>
</dbReference>
<dbReference type="NCBIfam" id="TIGR02404">
    <property type="entry name" value="trehalos_R_Bsub"/>
    <property type="match status" value="1"/>
</dbReference>
<dbReference type="EMBL" id="DYVE01000288">
    <property type="protein sequence ID" value="HJG29192.1"/>
    <property type="molecule type" value="Genomic_DNA"/>
</dbReference>
<dbReference type="InterPro" id="IPR011663">
    <property type="entry name" value="UTRA"/>
</dbReference>
<dbReference type="AlphaFoldDB" id="A0A921ILQ7"/>
<dbReference type="PRINTS" id="PR00035">
    <property type="entry name" value="HTHGNTR"/>
</dbReference>
<dbReference type="InterPro" id="IPR050679">
    <property type="entry name" value="Bact_HTH_transcr_reg"/>
</dbReference>
<dbReference type="PANTHER" id="PTHR44846">
    <property type="entry name" value="MANNOSYL-D-GLYCERATE TRANSPORT/METABOLISM SYSTEM REPRESSOR MNGR-RELATED"/>
    <property type="match status" value="1"/>
</dbReference>
<keyword evidence="1" id="KW-0805">Transcription regulation</keyword>
<evidence type="ECO:0000313" key="7">
    <source>
        <dbReference type="Proteomes" id="UP000782880"/>
    </source>
</evidence>
<dbReference type="GO" id="GO:0045892">
    <property type="term" value="P:negative regulation of DNA-templated transcription"/>
    <property type="evidence" value="ECO:0007669"/>
    <property type="project" value="TreeGrafter"/>
</dbReference>